<sequence>MEFMFGELMNRIEKLEIRSDGGRSKRGREARKEESVAGNSADEAEDDLNRSDQIQLKKGYEEEQHVLAKVEEQKDLAKMEKQAEQHGFASIGYFIGSAPEYTTIRNFMTAVWDAMPYPSLHDSCWLIFCLNSFEAMLKVLGDSSHSIKGKPLMVQSMPLYFDFSPPILVYALVWVRLPNLLLECWTPECMSKICSVLGHDSATCQNHVGFEVTPPMNIGDAIPLNGFVVAEPLVTLSPINIGLLLLLLPGDH</sequence>
<dbReference type="EMBL" id="CAADRP010000003">
    <property type="protein sequence ID" value="VFU21636.1"/>
    <property type="molecule type" value="Genomic_DNA"/>
</dbReference>
<gene>
    <name evidence="3" type="ORF">SVIM_LOCUS15505</name>
</gene>
<feature type="region of interest" description="Disordered" evidence="1">
    <location>
        <begin position="16"/>
        <end position="50"/>
    </location>
</feature>
<evidence type="ECO:0000259" key="2">
    <source>
        <dbReference type="Pfam" id="PF14111"/>
    </source>
</evidence>
<dbReference type="Pfam" id="PF14111">
    <property type="entry name" value="DUF4283"/>
    <property type="match status" value="1"/>
</dbReference>
<dbReference type="PANTHER" id="PTHR33233">
    <property type="entry name" value="ENDONUCLEASE/EXONUCLEASE/PHOSPHATASE"/>
    <property type="match status" value="1"/>
</dbReference>
<name>A0A6N2K0D6_SALVM</name>
<reference evidence="3" key="1">
    <citation type="submission" date="2019-03" db="EMBL/GenBank/DDBJ databases">
        <authorList>
            <person name="Mank J."/>
            <person name="Almeida P."/>
        </authorList>
    </citation>
    <scope>NUCLEOTIDE SEQUENCE</scope>
    <source>
        <strain evidence="3">78183</strain>
    </source>
</reference>
<dbReference type="PANTHER" id="PTHR33233:SF17">
    <property type="entry name" value="DUF4283 DOMAIN-CONTAINING PROTEIN"/>
    <property type="match status" value="1"/>
</dbReference>
<dbReference type="InterPro" id="IPR025558">
    <property type="entry name" value="DUF4283"/>
</dbReference>
<proteinExistence type="predicted"/>
<feature type="domain" description="DUF4283" evidence="2">
    <location>
        <begin position="83"/>
        <end position="164"/>
    </location>
</feature>
<evidence type="ECO:0000313" key="3">
    <source>
        <dbReference type="EMBL" id="VFU21636.1"/>
    </source>
</evidence>
<evidence type="ECO:0000256" key="1">
    <source>
        <dbReference type="SAM" id="MobiDB-lite"/>
    </source>
</evidence>
<organism evidence="3">
    <name type="scientific">Salix viminalis</name>
    <name type="common">Common osier</name>
    <name type="synonym">Basket willow</name>
    <dbReference type="NCBI Taxonomy" id="40686"/>
    <lineage>
        <taxon>Eukaryota</taxon>
        <taxon>Viridiplantae</taxon>
        <taxon>Streptophyta</taxon>
        <taxon>Embryophyta</taxon>
        <taxon>Tracheophyta</taxon>
        <taxon>Spermatophyta</taxon>
        <taxon>Magnoliopsida</taxon>
        <taxon>eudicotyledons</taxon>
        <taxon>Gunneridae</taxon>
        <taxon>Pentapetalae</taxon>
        <taxon>rosids</taxon>
        <taxon>fabids</taxon>
        <taxon>Malpighiales</taxon>
        <taxon>Salicaceae</taxon>
        <taxon>Saliceae</taxon>
        <taxon>Salix</taxon>
    </lineage>
</organism>
<protein>
    <recommendedName>
        <fullName evidence="2">DUF4283 domain-containing protein</fullName>
    </recommendedName>
</protein>
<accession>A0A6N2K0D6</accession>
<dbReference type="AlphaFoldDB" id="A0A6N2K0D6"/>